<evidence type="ECO:0000313" key="1">
    <source>
        <dbReference type="EMBL" id="KAG2093705.1"/>
    </source>
</evidence>
<dbReference type="AlphaFoldDB" id="A0A9P7JP26"/>
<evidence type="ECO:0000313" key="2">
    <source>
        <dbReference type="Proteomes" id="UP000823399"/>
    </source>
</evidence>
<dbReference type="RefSeq" id="XP_041287263.1">
    <property type="nucleotide sequence ID" value="XM_041439990.1"/>
</dbReference>
<proteinExistence type="predicted"/>
<protein>
    <submittedName>
        <fullName evidence="1">Uncharacterized protein</fullName>
    </submittedName>
</protein>
<sequence length="263" mass="29600">MQVRHDIAEKWNAMSQQEKIDATEGLMEDLEDHCNNKALASHNVPINAFHDICATLDSVTQTLATLSARTGCHTALITVRGDLDHYNHPYVNLSDDRVGDFFQLALKETPSNFATRLEGYCTSGVTGVVSNYKQSFLQLKSNTSALILQKLREAAQVPVSRMYYVNFDENITAQHDVVLDNWPLKKFANPGDIGSMVEVKIVYNAFRTGVTKFRKLTAAEWEDWDNTRFNNALERSSDDDANEDRNALADESRINGTCYILTL</sequence>
<name>A0A9P7JP26_9AGAM</name>
<keyword evidence="2" id="KW-1185">Reference proteome</keyword>
<dbReference type="GeneID" id="64702249"/>
<dbReference type="EMBL" id="JABBWM010000083">
    <property type="protein sequence ID" value="KAG2093705.1"/>
    <property type="molecule type" value="Genomic_DNA"/>
</dbReference>
<accession>A0A9P7JP26</accession>
<organism evidence="1 2">
    <name type="scientific">Suillus discolor</name>
    <dbReference type="NCBI Taxonomy" id="1912936"/>
    <lineage>
        <taxon>Eukaryota</taxon>
        <taxon>Fungi</taxon>
        <taxon>Dikarya</taxon>
        <taxon>Basidiomycota</taxon>
        <taxon>Agaricomycotina</taxon>
        <taxon>Agaricomycetes</taxon>
        <taxon>Agaricomycetidae</taxon>
        <taxon>Boletales</taxon>
        <taxon>Suillineae</taxon>
        <taxon>Suillaceae</taxon>
        <taxon>Suillus</taxon>
    </lineage>
</organism>
<dbReference type="Proteomes" id="UP000823399">
    <property type="component" value="Unassembled WGS sequence"/>
</dbReference>
<gene>
    <name evidence="1" type="ORF">F5147DRAFT_747876</name>
</gene>
<dbReference type="OrthoDB" id="3033638at2759"/>
<comment type="caution">
    <text evidence="1">The sequence shown here is derived from an EMBL/GenBank/DDBJ whole genome shotgun (WGS) entry which is preliminary data.</text>
</comment>
<reference evidence="1" key="1">
    <citation type="journal article" date="2020" name="New Phytol.">
        <title>Comparative genomics reveals dynamic genome evolution in host specialist ectomycorrhizal fungi.</title>
        <authorList>
            <person name="Lofgren L.A."/>
            <person name="Nguyen N.H."/>
            <person name="Vilgalys R."/>
            <person name="Ruytinx J."/>
            <person name="Liao H.L."/>
            <person name="Branco S."/>
            <person name="Kuo A."/>
            <person name="LaButti K."/>
            <person name="Lipzen A."/>
            <person name="Andreopoulos W."/>
            <person name="Pangilinan J."/>
            <person name="Riley R."/>
            <person name="Hundley H."/>
            <person name="Na H."/>
            <person name="Barry K."/>
            <person name="Grigoriev I.V."/>
            <person name="Stajich J.E."/>
            <person name="Kennedy P.G."/>
        </authorList>
    </citation>
    <scope>NUCLEOTIDE SEQUENCE</scope>
    <source>
        <strain evidence="1">FC423</strain>
    </source>
</reference>